<proteinExistence type="predicted"/>
<accession>A0ABQ7VY84</accession>
<dbReference type="Pfam" id="PF22936">
    <property type="entry name" value="Pol_BBD"/>
    <property type="match status" value="1"/>
</dbReference>
<feature type="domain" description="Retroviral polymerase SH3-like" evidence="3">
    <location>
        <begin position="162"/>
        <end position="218"/>
    </location>
</feature>
<dbReference type="PANTHER" id="PTHR42648">
    <property type="entry name" value="TRANSPOSASE, PUTATIVE-RELATED"/>
    <property type="match status" value="1"/>
</dbReference>
<keyword evidence="5" id="KW-1185">Reference proteome</keyword>
<evidence type="ECO:0000313" key="4">
    <source>
        <dbReference type="EMBL" id="KAH0773457.1"/>
    </source>
</evidence>
<keyword evidence="1" id="KW-0645">Protease</keyword>
<dbReference type="InterPro" id="IPR054722">
    <property type="entry name" value="PolX-like_BBD"/>
</dbReference>
<organism evidence="4 5">
    <name type="scientific">Solanum tuberosum</name>
    <name type="common">Potato</name>
    <dbReference type="NCBI Taxonomy" id="4113"/>
    <lineage>
        <taxon>Eukaryota</taxon>
        <taxon>Viridiplantae</taxon>
        <taxon>Streptophyta</taxon>
        <taxon>Embryophyta</taxon>
        <taxon>Tracheophyta</taxon>
        <taxon>Spermatophyta</taxon>
        <taxon>Magnoliopsida</taxon>
        <taxon>eudicotyledons</taxon>
        <taxon>Gunneridae</taxon>
        <taxon>Pentapetalae</taxon>
        <taxon>asterids</taxon>
        <taxon>lamiids</taxon>
        <taxon>Solanales</taxon>
        <taxon>Solanaceae</taxon>
        <taxon>Solanoideae</taxon>
        <taxon>Solaneae</taxon>
        <taxon>Solanum</taxon>
    </lineage>
</organism>
<dbReference type="PANTHER" id="PTHR42648:SF32">
    <property type="entry name" value="RIBONUCLEASE H-LIKE DOMAIN, GAG-PRE-INTEGRASE DOMAIN PROTEIN-RELATED"/>
    <property type="match status" value="1"/>
</dbReference>
<dbReference type="Proteomes" id="UP000826656">
    <property type="component" value="Unassembled WGS sequence"/>
</dbReference>
<dbReference type="InterPro" id="IPR057670">
    <property type="entry name" value="SH3_retrovirus"/>
</dbReference>
<protein>
    <submittedName>
        <fullName evidence="4">Uncharacterized protein</fullName>
    </submittedName>
</protein>
<gene>
    <name evidence="4" type="ORF">KY290_010594</name>
</gene>
<name>A0ABQ7VY84_SOLTU</name>
<reference evidence="4 5" key="1">
    <citation type="journal article" date="2021" name="bioRxiv">
        <title>Chromosome-scale and haplotype-resolved genome assembly of a tetraploid potato cultivar.</title>
        <authorList>
            <person name="Sun H."/>
            <person name="Jiao W.-B."/>
            <person name="Krause K."/>
            <person name="Campoy J.A."/>
            <person name="Goel M."/>
            <person name="Folz-Donahue K."/>
            <person name="Kukat C."/>
            <person name="Huettel B."/>
            <person name="Schneeberger K."/>
        </authorList>
    </citation>
    <scope>NUCLEOTIDE SEQUENCE [LARGE SCALE GENOMIC DNA]</scope>
    <source>
        <strain evidence="4">SolTubOtavaFocal</strain>
        <tissue evidence="4">Leaves</tissue>
    </source>
</reference>
<sequence>MWVLDSGCSRHMCGKKENFKTIKIIDGGCVRFGDNAKGEVTGVGTTTLSSSCDLVKVYLDEGLKHNLPNISQSQVILGYGIESLDMQACMPSRNYQNLNWSLLLHMDMFGPTRTTSIGDKRYAFVIVDDFSRCLIRPILKKTPYELWRGKKPNINYFHPFGCKCFIHNNGKNNLGKFDPRSEKSIFLGYAPISRAFQFFNKRTLSVEESVHVVFDDTNPRIQESEACEDEIESSNQQKTFQKYPLKISLKSQLLQKWSRLPQLTKSTFPGNGDTMPAILKTSFWENQMTKPRQDPLSRNKLHCLSYLKWNQNELNKKWKMSLGYNQ</sequence>
<dbReference type="Pfam" id="PF25597">
    <property type="entry name" value="SH3_retrovirus"/>
    <property type="match status" value="1"/>
</dbReference>
<evidence type="ECO:0000259" key="3">
    <source>
        <dbReference type="Pfam" id="PF25597"/>
    </source>
</evidence>
<evidence type="ECO:0000259" key="2">
    <source>
        <dbReference type="Pfam" id="PF22936"/>
    </source>
</evidence>
<dbReference type="InterPro" id="IPR039537">
    <property type="entry name" value="Retrotran_Ty1/copia-like"/>
</dbReference>
<keyword evidence="1" id="KW-0378">Hydrolase</keyword>
<feature type="domain" description="Retrovirus-related Pol polyprotein from transposon TNT 1-94-like beta-barrel" evidence="2">
    <location>
        <begin position="2"/>
        <end position="61"/>
    </location>
</feature>
<comment type="caution">
    <text evidence="4">The sequence shown here is derived from an EMBL/GenBank/DDBJ whole genome shotgun (WGS) entry which is preliminary data.</text>
</comment>
<evidence type="ECO:0000256" key="1">
    <source>
        <dbReference type="ARBA" id="ARBA00022670"/>
    </source>
</evidence>
<dbReference type="EMBL" id="JAIVGD010000005">
    <property type="protein sequence ID" value="KAH0773457.1"/>
    <property type="molecule type" value="Genomic_DNA"/>
</dbReference>
<evidence type="ECO:0000313" key="5">
    <source>
        <dbReference type="Proteomes" id="UP000826656"/>
    </source>
</evidence>